<dbReference type="Gramene" id="GBG82569">
    <property type="protein sequence ID" value="GBG82569"/>
    <property type="gene ID" value="CBR_g34945"/>
</dbReference>
<dbReference type="Proteomes" id="UP000265515">
    <property type="component" value="Unassembled WGS sequence"/>
</dbReference>
<sequence>MATMEEISERELHLGANEWLVTLEKGRRWLHEIVGDMSLGLQMEPEVEGGAISLAGWMKDKSEDMMEIIWELEEGPDPRLDICIDWRRADGIMAVCKTLFNEGRDLYDLLEDRLESVIDREEAHVAMEVTVVTSRPTTTSITTTTITASTSTTITTTTITTTTMTTTTNTNHNNNGHSDNKNSGSINNNNYFIISMETYFWASEVIISGMGEMSRAGMGETGVVLGSSRVESGASQIIDTMLGERPQADVVGIGDNNNNNNNDEGGSNYDGSSDYHVSSATVCISRKGERLHADVEGIGVDTDKKLTILLPFLPFNLIVCLRIGVG</sequence>
<evidence type="ECO:0000313" key="2">
    <source>
        <dbReference type="EMBL" id="GBG82569.1"/>
    </source>
</evidence>
<proteinExistence type="predicted"/>
<reference evidence="2 3" key="1">
    <citation type="journal article" date="2018" name="Cell">
        <title>The Chara Genome: Secondary Complexity and Implications for Plant Terrestrialization.</title>
        <authorList>
            <person name="Nishiyama T."/>
            <person name="Sakayama H."/>
            <person name="Vries J.D."/>
            <person name="Buschmann H."/>
            <person name="Saint-Marcoux D."/>
            <person name="Ullrich K.K."/>
            <person name="Haas F.B."/>
            <person name="Vanderstraeten L."/>
            <person name="Becker D."/>
            <person name="Lang D."/>
            <person name="Vosolsobe S."/>
            <person name="Rombauts S."/>
            <person name="Wilhelmsson P.K.I."/>
            <person name="Janitza P."/>
            <person name="Kern R."/>
            <person name="Heyl A."/>
            <person name="Rumpler F."/>
            <person name="Villalobos L.I.A.C."/>
            <person name="Clay J.M."/>
            <person name="Skokan R."/>
            <person name="Toyoda A."/>
            <person name="Suzuki Y."/>
            <person name="Kagoshima H."/>
            <person name="Schijlen E."/>
            <person name="Tajeshwar N."/>
            <person name="Catarino B."/>
            <person name="Hetherington A.J."/>
            <person name="Saltykova A."/>
            <person name="Bonnot C."/>
            <person name="Breuninger H."/>
            <person name="Symeonidi A."/>
            <person name="Radhakrishnan G.V."/>
            <person name="Van Nieuwerburgh F."/>
            <person name="Deforce D."/>
            <person name="Chang C."/>
            <person name="Karol K.G."/>
            <person name="Hedrich R."/>
            <person name="Ulvskov P."/>
            <person name="Glockner G."/>
            <person name="Delwiche C.F."/>
            <person name="Petrasek J."/>
            <person name="Van de Peer Y."/>
            <person name="Friml J."/>
            <person name="Beilby M."/>
            <person name="Dolan L."/>
            <person name="Kohara Y."/>
            <person name="Sugano S."/>
            <person name="Fujiyama A."/>
            <person name="Delaux P.-M."/>
            <person name="Quint M."/>
            <person name="TheiBen G."/>
            <person name="Hagemann M."/>
            <person name="Harholt J."/>
            <person name="Dunand C."/>
            <person name="Zachgo S."/>
            <person name="Langdale J."/>
            <person name="Maumus F."/>
            <person name="Straeten D.V.D."/>
            <person name="Gould S.B."/>
            <person name="Rensing S.A."/>
        </authorList>
    </citation>
    <scope>NUCLEOTIDE SEQUENCE [LARGE SCALE GENOMIC DNA]</scope>
    <source>
        <strain evidence="2 3">S276</strain>
    </source>
</reference>
<feature type="region of interest" description="Disordered" evidence="1">
    <location>
        <begin position="165"/>
        <end position="184"/>
    </location>
</feature>
<accession>A0A388LJS4</accession>
<gene>
    <name evidence="2" type="ORF">CBR_g34945</name>
</gene>
<comment type="caution">
    <text evidence="2">The sequence shown here is derived from an EMBL/GenBank/DDBJ whole genome shotgun (WGS) entry which is preliminary data.</text>
</comment>
<dbReference type="EMBL" id="BFEA01000411">
    <property type="protein sequence ID" value="GBG82569.1"/>
    <property type="molecule type" value="Genomic_DNA"/>
</dbReference>
<protein>
    <submittedName>
        <fullName evidence="2">Uncharacterized protein</fullName>
    </submittedName>
</protein>
<evidence type="ECO:0000313" key="3">
    <source>
        <dbReference type="Proteomes" id="UP000265515"/>
    </source>
</evidence>
<dbReference type="AlphaFoldDB" id="A0A388LJS4"/>
<evidence type="ECO:0000256" key="1">
    <source>
        <dbReference type="SAM" id="MobiDB-lite"/>
    </source>
</evidence>
<name>A0A388LJS4_CHABU</name>
<keyword evidence="3" id="KW-1185">Reference proteome</keyword>
<organism evidence="2 3">
    <name type="scientific">Chara braunii</name>
    <name type="common">Braun's stonewort</name>
    <dbReference type="NCBI Taxonomy" id="69332"/>
    <lineage>
        <taxon>Eukaryota</taxon>
        <taxon>Viridiplantae</taxon>
        <taxon>Streptophyta</taxon>
        <taxon>Charophyceae</taxon>
        <taxon>Charales</taxon>
        <taxon>Characeae</taxon>
        <taxon>Chara</taxon>
    </lineage>
</organism>